<dbReference type="Proteomes" id="UP000648914">
    <property type="component" value="Unassembled WGS sequence"/>
</dbReference>
<evidence type="ECO:0000313" key="2">
    <source>
        <dbReference type="EMBL" id="MBI6565016.1"/>
    </source>
</evidence>
<organism evidence="2 3">
    <name type="scientific">Pseudomonas synxantha</name>
    <dbReference type="NCBI Taxonomy" id="47883"/>
    <lineage>
        <taxon>Bacteria</taxon>
        <taxon>Pseudomonadati</taxon>
        <taxon>Pseudomonadota</taxon>
        <taxon>Gammaproteobacteria</taxon>
        <taxon>Pseudomonadales</taxon>
        <taxon>Pseudomonadaceae</taxon>
        <taxon>Pseudomonas</taxon>
    </lineage>
</organism>
<keyword evidence="1" id="KW-0472">Membrane</keyword>
<gene>
    <name evidence="2" type="ORF">YA0852_12990</name>
</gene>
<reference evidence="2 3" key="1">
    <citation type="submission" date="2020-12" db="EMBL/GenBank/DDBJ databases">
        <title>Comparative genomic insights into the epidemiology and virulence of plant pathogenic Pseudomonads from Turkey.</title>
        <authorList>
            <person name="Dillon M."/>
            <person name="Ruiz-Bedoya T."/>
            <person name="Bendalovic-Torma C."/>
            <person name="Guttman K.M."/>
            <person name="Kwak H."/>
            <person name="Middleton M.A."/>
            <person name="Wang P.W."/>
            <person name="Horuz S."/>
            <person name="Aysan Y."/>
            <person name="Guttman D.S."/>
        </authorList>
    </citation>
    <scope>NUCLEOTIDE SEQUENCE [LARGE SCALE GENOMIC DNA]</scope>
    <source>
        <strain evidence="2 3">S5_IA_2b</strain>
    </source>
</reference>
<dbReference type="RefSeq" id="WP_198731054.1">
    <property type="nucleotide sequence ID" value="NZ_JAEILF010000131.1"/>
</dbReference>
<dbReference type="PROSITE" id="PS51257">
    <property type="entry name" value="PROKAR_LIPOPROTEIN"/>
    <property type="match status" value="1"/>
</dbReference>
<protein>
    <submittedName>
        <fullName evidence="2">Uncharacterized protein</fullName>
    </submittedName>
</protein>
<keyword evidence="3" id="KW-1185">Reference proteome</keyword>
<sequence length="82" mass="9063">MKSDKLKKYMPVSPNSFLSGLIAGCFFVHFKFDGFVEENASFVLIKWGAVIGAITMCIALILSFLSKDILKKAIVKKSTEIS</sequence>
<proteinExistence type="predicted"/>
<feature type="transmembrane region" description="Helical" evidence="1">
    <location>
        <begin position="12"/>
        <end position="32"/>
    </location>
</feature>
<keyword evidence="1" id="KW-0812">Transmembrane</keyword>
<dbReference type="EMBL" id="JAEILG010000027">
    <property type="protein sequence ID" value="MBI6565016.1"/>
    <property type="molecule type" value="Genomic_DNA"/>
</dbReference>
<feature type="transmembrane region" description="Helical" evidence="1">
    <location>
        <begin position="44"/>
        <end position="65"/>
    </location>
</feature>
<name>A0ABS0UIN0_9PSED</name>
<keyword evidence="1" id="KW-1133">Transmembrane helix</keyword>
<accession>A0ABS0UIN0</accession>
<evidence type="ECO:0000313" key="3">
    <source>
        <dbReference type="Proteomes" id="UP000648914"/>
    </source>
</evidence>
<evidence type="ECO:0000256" key="1">
    <source>
        <dbReference type="SAM" id="Phobius"/>
    </source>
</evidence>
<comment type="caution">
    <text evidence="2">The sequence shown here is derived from an EMBL/GenBank/DDBJ whole genome shotgun (WGS) entry which is preliminary data.</text>
</comment>